<dbReference type="EMBL" id="JAQIFT010000066">
    <property type="protein sequence ID" value="MDA3733594.1"/>
    <property type="molecule type" value="Genomic_DNA"/>
</dbReference>
<accession>A0AA42J2D1</accession>
<proteinExistence type="predicted"/>
<dbReference type="RefSeq" id="WP_271013397.1">
    <property type="nucleotide sequence ID" value="NZ_JAQIFT010000066.1"/>
</dbReference>
<protein>
    <submittedName>
        <fullName evidence="1">Uncharacterized protein</fullName>
    </submittedName>
</protein>
<evidence type="ECO:0000313" key="2">
    <source>
        <dbReference type="Proteomes" id="UP001169242"/>
    </source>
</evidence>
<name>A0AA42J2D1_9FIRM</name>
<keyword evidence="2" id="KW-1185">Reference proteome</keyword>
<evidence type="ECO:0000313" key="1">
    <source>
        <dbReference type="EMBL" id="MDA3733594.1"/>
    </source>
</evidence>
<sequence>MSPLAKEVIEKLSNEEDTEILAEVLDFYEYMKYKKHKKIWNNIQEDDPDDTEKAICEQYQREEQELVGFNDLVQELGLDE</sequence>
<comment type="caution">
    <text evidence="1">The sequence shown here is derived from an EMBL/GenBank/DDBJ whole genome shotgun (WGS) entry which is preliminary data.</text>
</comment>
<dbReference type="AlphaFoldDB" id="A0AA42J2D1"/>
<dbReference type="Proteomes" id="UP001169242">
    <property type="component" value="Unassembled WGS sequence"/>
</dbReference>
<reference evidence="1" key="1">
    <citation type="journal article" date="2023" name="Int. J. Syst. Evol. Microbiol.">
        <title>&lt;i&gt;Holtiella tumoricola&lt;/i&gt; gen. nov. sp. nov., isolated from a human clinical sample.</title>
        <authorList>
            <person name="Allen-Vercoe E."/>
            <person name="Daigneault M.C."/>
            <person name="Vancuren S.J."/>
            <person name="Cochrane K."/>
            <person name="O'Neal L.L."/>
            <person name="Sankaranarayanan K."/>
            <person name="Lawson P.A."/>
        </authorList>
    </citation>
    <scope>NUCLEOTIDE SEQUENCE</scope>
    <source>
        <strain evidence="1">CC70A</strain>
    </source>
</reference>
<organism evidence="1 2">
    <name type="scientific">Holtiella tumoricola</name>
    <dbReference type="NCBI Taxonomy" id="3018743"/>
    <lineage>
        <taxon>Bacteria</taxon>
        <taxon>Bacillati</taxon>
        <taxon>Bacillota</taxon>
        <taxon>Clostridia</taxon>
        <taxon>Lachnospirales</taxon>
        <taxon>Cellulosilyticaceae</taxon>
        <taxon>Holtiella</taxon>
    </lineage>
</organism>
<gene>
    <name evidence="1" type="ORF">PBV87_19130</name>
</gene>